<dbReference type="EMBL" id="CP097508">
    <property type="protein sequence ID" value="URE13153.1"/>
    <property type="molecule type" value="Genomic_DNA"/>
</dbReference>
<dbReference type="Proteomes" id="UP001055439">
    <property type="component" value="Chromosome 6"/>
</dbReference>
<gene>
    <name evidence="1" type="ORF">MUK42_34939</name>
</gene>
<sequence>RLQVILRLDQTTKHKKGLPLVAICSYDVITKYPMRARRIDGSPRASDSSPNPIGGLLRNTAYDPIFCGTFGWSFFRTPQSDLLANGTIYGVSGFFLL</sequence>
<dbReference type="AlphaFoldDB" id="A0A9E7GHG6"/>
<feature type="non-terminal residue" evidence="1">
    <location>
        <position position="1"/>
    </location>
</feature>
<organism evidence="1 2">
    <name type="scientific">Musa troglodytarum</name>
    <name type="common">fe'i banana</name>
    <dbReference type="NCBI Taxonomy" id="320322"/>
    <lineage>
        <taxon>Eukaryota</taxon>
        <taxon>Viridiplantae</taxon>
        <taxon>Streptophyta</taxon>
        <taxon>Embryophyta</taxon>
        <taxon>Tracheophyta</taxon>
        <taxon>Spermatophyta</taxon>
        <taxon>Magnoliopsida</taxon>
        <taxon>Liliopsida</taxon>
        <taxon>Zingiberales</taxon>
        <taxon>Musaceae</taxon>
        <taxon>Musa</taxon>
    </lineage>
</organism>
<evidence type="ECO:0000313" key="1">
    <source>
        <dbReference type="EMBL" id="URE13153.1"/>
    </source>
</evidence>
<keyword evidence="2" id="KW-1185">Reference proteome</keyword>
<accession>A0A9E7GHG6</accession>
<proteinExistence type="predicted"/>
<reference evidence="1" key="1">
    <citation type="submission" date="2022-05" db="EMBL/GenBank/DDBJ databases">
        <title>The Musa troglodytarum L. genome provides insights into the mechanism of non-climacteric behaviour and enrichment of carotenoids.</title>
        <authorList>
            <person name="Wang J."/>
        </authorList>
    </citation>
    <scope>NUCLEOTIDE SEQUENCE</scope>
    <source>
        <tissue evidence="1">Leaf</tissue>
    </source>
</reference>
<evidence type="ECO:0000313" key="2">
    <source>
        <dbReference type="Proteomes" id="UP001055439"/>
    </source>
</evidence>
<dbReference type="OrthoDB" id="10572751at2759"/>
<name>A0A9E7GHG6_9LILI</name>
<protein>
    <submittedName>
        <fullName evidence="1">Uncharacterized protein</fullName>
    </submittedName>
</protein>